<dbReference type="AlphaFoldDB" id="A0ABD3UTN8"/>
<keyword evidence="3" id="KW-1185">Reference proteome</keyword>
<evidence type="ECO:0000313" key="3">
    <source>
        <dbReference type="Proteomes" id="UP001634394"/>
    </source>
</evidence>
<protein>
    <recommendedName>
        <fullName evidence="4">HAT C-terminal dimerisation domain-containing protein</fullName>
    </recommendedName>
</protein>
<dbReference type="SUPFAM" id="SSF53098">
    <property type="entry name" value="Ribonuclease H-like"/>
    <property type="match status" value="1"/>
</dbReference>
<proteinExistence type="predicted"/>
<organism evidence="2 3">
    <name type="scientific">Sinanodonta woodiana</name>
    <name type="common">Chinese pond mussel</name>
    <name type="synonym">Anodonta woodiana</name>
    <dbReference type="NCBI Taxonomy" id="1069815"/>
    <lineage>
        <taxon>Eukaryota</taxon>
        <taxon>Metazoa</taxon>
        <taxon>Spiralia</taxon>
        <taxon>Lophotrochozoa</taxon>
        <taxon>Mollusca</taxon>
        <taxon>Bivalvia</taxon>
        <taxon>Autobranchia</taxon>
        <taxon>Heteroconchia</taxon>
        <taxon>Palaeoheterodonta</taxon>
        <taxon>Unionida</taxon>
        <taxon>Unionoidea</taxon>
        <taxon>Unionidae</taxon>
        <taxon>Unioninae</taxon>
        <taxon>Sinanodonta</taxon>
    </lineage>
</organism>
<reference evidence="2 3" key="1">
    <citation type="submission" date="2024-11" db="EMBL/GenBank/DDBJ databases">
        <title>Chromosome-level genome assembly of the freshwater bivalve Anodonta woodiana.</title>
        <authorList>
            <person name="Chen X."/>
        </authorList>
    </citation>
    <scope>NUCLEOTIDE SEQUENCE [LARGE SCALE GENOMIC DNA]</scope>
    <source>
        <strain evidence="2">MN2024</strain>
        <tissue evidence="2">Gills</tissue>
    </source>
</reference>
<sequence>MATAGFYPDKVEEEWKLLKSLIYACGCQVENLQWSDVNKRFQEGHTNILALVDIVLTLPASSADAKRGFSELKMTKSDWRCRLRSSVLNDKLTIHFLSEDIADYDPMPATYLWNSCGPRQRRPLYMDDYSESDGEDSDLGQTDGKSI</sequence>
<dbReference type="PANTHER" id="PTHR46880:SF9">
    <property type="entry name" value="ZINC FINGER PROTEIN 862"/>
    <property type="match status" value="1"/>
</dbReference>
<feature type="compositionally biased region" description="Acidic residues" evidence="1">
    <location>
        <begin position="128"/>
        <end position="138"/>
    </location>
</feature>
<accession>A0ABD3UTN8</accession>
<evidence type="ECO:0000256" key="1">
    <source>
        <dbReference type="SAM" id="MobiDB-lite"/>
    </source>
</evidence>
<name>A0ABD3UTN8_SINWO</name>
<dbReference type="PANTHER" id="PTHR46880">
    <property type="entry name" value="RAS-ASSOCIATING DOMAIN-CONTAINING PROTEIN"/>
    <property type="match status" value="1"/>
</dbReference>
<evidence type="ECO:0000313" key="2">
    <source>
        <dbReference type="EMBL" id="KAL3852785.1"/>
    </source>
</evidence>
<dbReference type="Proteomes" id="UP001634394">
    <property type="component" value="Unassembled WGS sequence"/>
</dbReference>
<gene>
    <name evidence="2" type="ORF">ACJMK2_016401</name>
</gene>
<evidence type="ECO:0008006" key="4">
    <source>
        <dbReference type="Google" id="ProtNLM"/>
    </source>
</evidence>
<dbReference type="InterPro" id="IPR012337">
    <property type="entry name" value="RNaseH-like_sf"/>
</dbReference>
<dbReference type="EMBL" id="JBJQND010000015">
    <property type="protein sequence ID" value="KAL3852785.1"/>
    <property type="molecule type" value="Genomic_DNA"/>
</dbReference>
<feature type="region of interest" description="Disordered" evidence="1">
    <location>
        <begin position="124"/>
        <end position="147"/>
    </location>
</feature>
<comment type="caution">
    <text evidence="2">The sequence shown here is derived from an EMBL/GenBank/DDBJ whole genome shotgun (WGS) entry which is preliminary data.</text>
</comment>